<evidence type="ECO:0000256" key="1">
    <source>
        <dbReference type="ARBA" id="ARBA00022729"/>
    </source>
</evidence>
<comment type="caution">
    <text evidence="3">The sequence shown here is derived from an EMBL/GenBank/DDBJ whole genome shotgun (WGS) entry which is preliminary data.</text>
</comment>
<feature type="signal peptide" evidence="2">
    <location>
        <begin position="1"/>
        <end position="24"/>
    </location>
</feature>
<evidence type="ECO:0000256" key="2">
    <source>
        <dbReference type="SAM" id="SignalP"/>
    </source>
</evidence>
<dbReference type="OrthoDB" id="9815444at2"/>
<organism evidence="3 4">
    <name type="scientific">Inquilinus limosus MP06</name>
    <dbReference type="NCBI Taxonomy" id="1398085"/>
    <lineage>
        <taxon>Bacteria</taxon>
        <taxon>Pseudomonadati</taxon>
        <taxon>Pseudomonadota</taxon>
        <taxon>Alphaproteobacteria</taxon>
        <taxon>Rhodospirillales</taxon>
        <taxon>Rhodospirillaceae</taxon>
        <taxon>Inquilinus</taxon>
    </lineage>
</organism>
<proteinExistence type="predicted"/>
<accession>A0A0A0D679</accession>
<protein>
    <submittedName>
        <fullName evidence="3">Spermidine/putrescine ABC transporter substrate-binding protein</fullName>
    </submittedName>
</protein>
<dbReference type="PANTHER" id="PTHR30222:SF2">
    <property type="entry name" value="ABC TRANSPORTER SUBSTRATE-BINDING PROTEIN"/>
    <property type="match status" value="1"/>
</dbReference>
<dbReference type="Gene3D" id="3.40.190.10">
    <property type="entry name" value="Periplasmic binding protein-like II"/>
    <property type="match status" value="2"/>
</dbReference>
<dbReference type="RefSeq" id="WP_034843064.1">
    <property type="nucleotide sequence ID" value="NZ_JANX01000302.1"/>
</dbReference>
<evidence type="ECO:0000313" key="4">
    <source>
        <dbReference type="Proteomes" id="UP000029995"/>
    </source>
</evidence>
<dbReference type="CDD" id="cd13589">
    <property type="entry name" value="PBP2_polyamine_RpCGA009"/>
    <property type="match status" value="1"/>
</dbReference>
<dbReference type="InterPro" id="IPR006059">
    <property type="entry name" value="SBP"/>
</dbReference>
<dbReference type="Proteomes" id="UP000029995">
    <property type="component" value="Unassembled WGS sequence"/>
</dbReference>
<name>A0A0A0D679_9PROT</name>
<sequence length="347" mass="37723">MIRFTRLLPAAALLAAGFAVPAMARDLTVVSWGGAYQDAQRALYFEPFKAAGTPMHDESWDGGIGVLRAKVEGGDSSWDVVQVESEELALGCEEGLFEPLNWDAIGGRDAYLPEAVNDCGVGAIVYNFILAYDGAKFPNGGPQSWADFWDVKKFPGKRAMRQGPKTNLEIALMADGVAPADVYKVLATPEGVDRAFRKLDELKPNIVWWTAGAQPPQMLASGDVAMTTAYNGRISAANDADKKDFKIVWNGSLFTIDSWVILKGSPNVDAATKFLAYMGKPENQAKLPTKITYGVTNKAATPLIPAQYLPGLPTNPANMSQAIELNPEFWVENLDNLTQRFNTWAAK</sequence>
<feature type="chain" id="PRO_5001968376" evidence="2">
    <location>
        <begin position="25"/>
        <end position="347"/>
    </location>
</feature>
<dbReference type="PANTHER" id="PTHR30222">
    <property type="entry name" value="SPERMIDINE/PUTRESCINE-BINDING PERIPLASMIC PROTEIN"/>
    <property type="match status" value="1"/>
</dbReference>
<gene>
    <name evidence="3" type="ORF">P409_20865</name>
</gene>
<dbReference type="SUPFAM" id="SSF53850">
    <property type="entry name" value="Periplasmic binding protein-like II"/>
    <property type="match status" value="1"/>
</dbReference>
<dbReference type="Pfam" id="PF13416">
    <property type="entry name" value="SBP_bac_8"/>
    <property type="match status" value="1"/>
</dbReference>
<dbReference type="EMBL" id="JANX01000302">
    <property type="protein sequence ID" value="KGM32537.1"/>
    <property type="molecule type" value="Genomic_DNA"/>
</dbReference>
<dbReference type="AlphaFoldDB" id="A0A0A0D679"/>
<evidence type="ECO:0000313" key="3">
    <source>
        <dbReference type="EMBL" id="KGM32537.1"/>
    </source>
</evidence>
<keyword evidence="1 2" id="KW-0732">Signal</keyword>
<reference evidence="3 4" key="1">
    <citation type="submission" date="2014-01" db="EMBL/GenBank/DDBJ databases">
        <title>Genome sequence determination for a cystic fibrosis isolate, Inquilinus limosus.</title>
        <authorList>
            <person name="Pino M."/>
            <person name="Di Conza J."/>
            <person name="Gutkind G."/>
        </authorList>
    </citation>
    <scope>NUCLEOTIDE SEQUENCE [LARGE SCALE GENOMIC DNA]</scope>
    <source>
        <strain evidence="3 4">MP06</strain>
    </source>
</reference>